<keyword evidence="3" id="KW-0808">Transferase</keyword>
<dbReference type="EMBL" id="HBUF01077885">
    <property type="protein sequence ID" value="CAG6631763.1"/>
    <property type="molecule type" value="Transcribed_RNA"/>
</dbReference>
<keyword evidence="1" id="KW-0175">Coiled coil</keyword>
<dbReference type="GO" id="GO:0016301">
    <property type="term" value="F:kinase activity"/>
    <property type="evidence" value="ECO:0007669"/>
    <property type="project" value="UniProtKB-KW"/>
</dbReference>
<dbReference type="Gene3D" id="3.40.50.300">
    <property type="entry name" value="P-loop containing nucleotide triphosphate hydrolases"/>
    <property type="match status" value="1"/>
</dbReference>
<keyword evidence="3" id="KW-0418">Kinase</keyword>
<dbReference type="InterPro" id="IPR036291">
    <property type="entry name" value="NAD(P)-bd_dom_sf"/>
</dbReference>
<evidence type="ECO:0000256" key="1">
    <source>
        <dbReference type="SAM" id="Coils"/>
    </source>
</evidence>
<feature type="region of interest" description="Disordered" evidence="2">
    <location>
        <begin position="168"/>
        <end position="194"/>
    </location>
</feature>
<feature type="coiled-coil region" evidence="1">
    <location>
        <begin position="519"/>
        <end position="579"/>
    </location>
</feature>
<protein>
    <submittedName>
        <fullName evidence="3">Adenylate kinase 7</fullName>
    </submittedName>
</protein>
<dbReference type="SUPFAM" id="SSF51735">
    <property type="entry name" value="NAD(P)-binding Rossmann-fold domains"/>
    <property type="match status" value="1"/>
</dbReference>
<proteinExistence type="predicted"/>
<evidence type="ECO:0000313" key="3">
    <source>
        <dbReference type="EMBL" id="CAG6631763.1"/>
    </source>
</evidence>
<evidence type="ECO:0000256" key="2">
    <source>
        <dbReference type="SAM" id="MobiDB-lite"/>
    </source>
</evidence>
<dbReference type="Gene3D" id="3.40.50.720">
    <property type="entry name" value="NAD(P)-binding Rossmann-like Domain"/>
    <property type="match status" value="1"/>
</dbReference>
<sequence>MESGEGGSSTLRRRLDDKTADYFEHLVHHRVFIQNGDTFLGKQLILLFKHKTCAALSRLDVQPLSSPEELPSVDSLATSFEDREIEQENEEDGGWPPDGVFEGFVRPDKVKPDDDDQFWDYQMLGEFQMDQISPEDYGHVLSLSSSKARKKLLYSLFRKLKRDQAAKAEAEANQGVESLGGNRQNEAEAEEEEEEMEYEIYTSVKHPEQMERKDPRLAYLDTTTIIQLCDTEQILTCGTLILDAFTSNLPSDIALLNTLIESIVPHYWYDPAVIPATQNIILNKKFHIHVLGCGIPYGLEQDIFYHWFAMGYNNVDLTSLPVINEGHNTVPTVHIEDVVKIIEHLVDSPSEVKKSYIMAIAFENEVSSLADIVKAISKVFTKDGLVRQEPLEQFSVEYPLNLMYSEDQKKTALDLLTTHLPLESNFVKDFGDELNLNPRNIVANMERTVKDFMRDHNLKPIKLLIHGPRLTGKTELARKLAEYYGLKYLNPDDLVDHRKQFLQNQIKHCEHGIEMLNLMNAAENENASFDNLMEQLGKMEHDDGHDEPSIGEEHEEETLESLTEQIMILTGELNQLEGLNGKHKTKEYEDVIRGMIREQLNRRSTQYHGYVMDGWPDSAEACKALFAKEEIEGEEMDDENEDEEEDEEGEEVDEELNELNRHMLPDIVISLEASQDWLVSQFKSFMTNHPDLFPFIGNQSNLDLLPSTTKPDHSIQDGTMHILRGSLRSSTKSLTSLSSLMWKKTPWQTSWTNS</sequence>
<dbReference type="InterPro" id="IPR027417">
    <property type="entry name" value="P-loop_NTPase"/>
</dbReference>
<dbReference type="AlphaFoldDB" id="A0A8D8QGX0"/>
<organism evidence="3">
    <name type="scientific">Cacopsylla melanoneura</name>
    <dbReference type="NCBI Taxonomy" id="428564"/>
    <lineage>
        <taxon>Eukaryota</taxon>
        <taxon>Metazoa</taxon>
        <taxon>Ecdysozoa</taxon>
        <taxon>Arthropoda</taxon>
        <taxon>Hexapoda</taxon>
        <taxon>Insecta</taxon>
        <taxon>Pterygota</taxon>
        <taxon>Neoptera</taxon>
        <taxon>Paraneoptera</taxon>
        <taxon>Hemiptera</taxon>
        <taxon>Sternorrhyncha</taxon>
        <taxon>Psylloidea</taxon>
        <taxon>Psyllidae</taxon>
        <taxon>Psyllinae</taxon>
        <taxon>Cacopsylla</taxon>
    </lineage>
</organism>
<feature type="compositionally biased region" description="Acidic residues" evidence="2">
    <location>
        <begin position="631"/>
        <end position="655"/>
    </location>
</feature>
<dbReference type="SUPFAM" id="SSF52540">
    <property type="entry name" value="P-loop containing nucleoside triphosphate hydrolases"/>
    <property type="match status" value="1"/>
</dbReference>
<name>A0A8D8QGX0_9HEMI</name>
<accession>A0A8D8QGX0</accession>
<feature type="region of interest" description="Disordered" evidence="2">
    <location>
        <begin position="630"/>
        <end position="655"/>
    </location>
</feature>
<reference evidence="3" key="1">
    <citation type="submission" date="2021-05" db="EMBL/GenBank/DDBJ databases">
        <authorList>
            <person name="Alioto T."/>
            <person name="Alioto T."/>
            <person name="Gomez Garrido J."/>
        </authorList>
    </citation>
    <scope>NUCLEOTIDE SEQUENCE</scope>
</reference>